<sequence length="430" mass="48603">MGKTMANLLQSLRNFHFTEVMRDSTVIRAPAKVSLAMSELCKELAGMFSETGDDETFLGFSDSELKECIFKDSESDSDGKSTEHVSQKAPARQGFTLRIALRTRSLNDVPEEDDDCQKEKRKMLTKKAISPENIKLEMDEAQNILSSPYQLESDDGGDDSDSFLEKRAMNIQANKAMLAQLMSDLQKMTGPLLNIEHARKKERRSDHGVRVSTPRRNPERASRRMTRSMAADFPATQISSELEVSLEDELMKIHSKPQRREPVRPRQAKPHIMRRVEEVTEDELELVATNMTEKIYNRVTRFFRKMGGGGGGRNVVHSQGTTCHQCRQKTVDTKTSCRSENCRGVQGQFCGPCLRNRYGEDVRTALLDPSWQCPPCRGICNCSYCRQRHGCCATGILFPLVQHRGFSDVHSYLCRSASNLILHHFAVTST</sequence>
<comment type="subcellular location">
    <subcellularLocation>
        <location evidence="2">Cytoplasm</location>
    </subcellularLocation>
    <subcellularLocation>
        <location evidence="1">Nucleus</location>
    </subcellularLocation>
</comment>
<reference evidence="12" key="1">
    <citation type="submission" date="2023-03" db="EMBL/GenBank/DDBJ databases">
        <title>Electrophorus voltai genome.</title>
        <authorList>
            <person name="Bian C."/>
        </authorList>
    </citation>
    <scope>NUCLEOTIDE SEQUENCE</scope>
    <source>
        <strain evidence="12">CB-2022</strain>
        <tissue evidence="12">Muscle</tissue>
    </source>
</reference>
<evidence type="ECO:0000256" key="4">
    <source>
        <dbReference type="ARBA" id="ARBA00022499"/>
    </source>
</evidence>
<dbReference type="Pfam" id="PF10497">
    <property type="entry name" value="zf-4CXXC_R1"/>
    <property type="match status" value="1"/>
</dbReference>
<evidence type="ECO:0000313" key="12">
    <source>
        <dbReference type="EMBL" id="KAK1799986.1"/>
    </source>
</evidence>
<evidence type="ECO:0000256" key="1">
    <source>
        <dbReference type="ARBA" id="ARBA00004123"/>
    </source>
</evidence>
<evidence type="ECO:0000256" key="8">
    <source>
        <dbReference type="ARBA" id="ARBA00023163"/>
    </source>
</evidence>
<dbReference type="PANTHER" id="PTHR31169:SF24">
    <property type="entry name" value="CELL DIVISION CYCLE-ASSOCIATED PROTEIN 7"/>
    <property type="match status" value="1"/>
</dbReference>
<keyword evidence="4" id="KW-1017">Isopeptide bond</keyword>
<dbReference type="PANTHER" id="PTHR31169">
    <property type="entry name" value="OS05G0300700 PROTEIN"/>
    <property type="match status" value="1"/>
</dbReference>
<dbReference type="GO" id="GO:0005634">
    <property type="term" value="C:nucleus"/>
    <property type="evidence" value="ECO:0007669"/>
    <property type="project" value="UniProtKB-SubCell"/>
</dbReference>
<protein>
    <recommendedName>
        <fullName evidence="11">Zinc-finger domain-containing protein</fullName>
    </recommendedName>
</protein>
<feature type="domain" description="Zinc-finger" evidence="11">
    <location>
        <begin position="318"/>
        <end position="413"/>
    </location>
</feature>
<dbReference type="AlphaFoldDB" id="A0AAD8ZIV8"/>
<name>A0AAD8ZIV8_9TELE</name>
<dbReference type="InterPro" id="IPR040221">
    <property type="entry name" value="CDCA7/CDA7L"/>
</dbReference>
<evidence type="ECO:0000256" key="6">
    <source>
        <dbReference type="ARBA" id="ARBA00022843"/>
    </source>
</evidence>
<evidence type="ECO:0000256" key="3">
    <source>
        <dbReference type="ARBA" id="ARBA00022490"/>
    </source>
</evidence>
<keyword evidence="6" id="KW-0832">Ubl conjugation</keyword>
<dbReference type="InterPro" id="IPR018866">
    <property type="entry name" value="Znf-4CXXC_R1"/>
</dbReference>
<evidence type="ECO:0000313" key="13">
    <source>
        <dbReference type="Proteomes" id="UP001239994"/>
    </source>
</evidence>
<feature type="region of interest" description="Disordered" evidence="10">
    <location>
        <begin position="199"/>
        <end position="228"/>
    </location>
</feature>
<evidence type="ECO:0000256" key="9">
    <source>
        <dbReference type="ARBA" id="ARBA00023242"/>
    </source>
</evidence>
<dbReference type="Proteomes" id="UP001239994">
    <property type="component" value="Unassembled WGS sequence"/>
</dbReference>
<evidence type="ECO:0000256" key="5">
    <source>
        <dbReference type="ARBA" id="ARBA00022553"/>
    </source>
</evidence>
<keyword evidence="3" id="KW-0963">Cytoplasm</keyword>
<dbReference type="GO" id="GO:0006355">
    <property type="term" value="P:regulation of DNA-templated transcription"/>
    <property type="evidence" value="ECO:0007669"/>
    <property type="project" value="InterPro"/>
</dbReference>
<evidence type="ECO:0000259" key="11">
    <source>
        <dbReference type="Pfam" id="PF10497"/>
    </source>
</evidence>
<evidence type="ECO:0000256" key="7">
    <source>
        <dbReference type="ARBA" id="ARBA00023015"/>
    </source>
</evidence>
<accession>A0AAD8ZIV8</accession>
<dbReference type="GO" id="GO:0005737">
    <property type="term" value="C:cytoplasm"/>
    <property type="evidence" value="ECO:0007669"/>
    <property type="project" value="UniProtKB-SubCell"/>
</dbReference>
<keyword evidence="13" id="KW-1185">Reference proteome</keyword>
<keyword evidence="8" id="KW-0804">Transcription</keyword>
<keyword evidence="9" id="KW-0539">Nucleus</keyword>
<keyword evidence="7" id="KW-0805">Transcription regulation</keyword>
<gene>
    <name evidence="12" type="ORF">P4O66_006491</name>
</gene>
<proteinExistence type="predicted"/>
<evidence type="ECO:0000256" key="2">
    <source>
        <dbReference type="ARBA" id="ARBA00004496"/>
    </source>
</evidence>
<comment type="caution">
    <text evidence="12">The sequence shown here is derived from an EMBL/GenBank/DDBJ whole genome shotgun (WGS) entry which is preliminary data.</text>
</comment>
<dbReference type="EMBL" id="JAROKS010000011">
    <property type="protein sequence ID" value="KAK1799986.1"/>
    <property type="molecule type" value="Genomic_DNA"/>
</dbReference>
<keyword evidence="5" id="KW-0597">Phosphoprotein</keyword>
<organism evidence="12 13">
    <name type="scientific">Electrophorus voltai</name>
    <dbReference type="NCBI Taxonomy" id="2609070"/>
    <lineage>
        <taxon>Eukaryota</taxon>
        <taxon>Metazoa</taxon>
        <taxon>Chordata</taxon>
        <taxon>Craniata</taxon>
        <taxon>Vertebrata</taxon>
        <taxon>Euteleostomi</taxon>
        <taxon>Actinopterygii</taxon>
        <taxon>Neopterygii</taxon>
        <taxon>Teleostei</taxon>
        <taxon>Ostariophysi</taxon>
        <taxon>Gymnotiformes</taxon>
        <taxon>Gymnotoidei</taxon>
        <taxon>Gymnotidae</taxon>
        <taxon>Electrophorus</taxon>
    </lineage>
</organism>
<feature type="compositionally biased region" description="Basic and acidic residues" evidence="10">
    <location>
        <begin position="199"/>
        <end position="209"/>
    </location>
</feature>
<evidence type="ECO:0000256" key="10">
    <source>
        <dbReference type="SAM" id="MobiDB-lite"/>
    </source>
</evidence>